<dbReference type="CDD" id="cd01285">
    <property type="entry name" value="nucleoside_deaminase"/>
    <property type="match status" value="1"/>
</dbReference>
<dbReference type="PANTHER" id="PTHR11079">
    <property type="entry name" value="CYTOSINE DEAMINASE FAMILY MEMBER"/>
    <property type="match status" value="1"/>
</dbReference>
<dbReference type="Proteomes" id="UP000266841">
    <property type="component" value="Unassembled WGS sequence"/>
</dbReference>
<proteinExistence type="predicted"/>
<sequence length="241" mass="27526">MPSLRHFNSTKQPATSILKAMRRSFFPTIDLPLDDNFDHYFMGMALQQAELAYKSSEVPIGAVIVRECDSDRRLPNRTMRTFQVIASGYNLVESNYDASAHAELVALRKGASRLENWRYPPNSRLYCTVEPCPICLASIQAFRVDHVVFGAPDNRLGAVQTHIDLLGLAKHPYHEIKSVTSGVRENECAEILINFFRERRRKKKELKEGKGKLAKLARTIGVPRQKSSRLRKLLMVLKRWS</sequence>
<evidence type="ECO:0000256" key="1">
    <source>
        <dbReference type="ARBA" id="ARBA00022723"/>
    </source>
</evidence>
<accession>K0TCK5</accession>
<dbReference type="GO" id="GO:0052717">
    <property type="term" value="F:tRNA-specific adenosine-34 deaminase activity"/>
    <property type="evidence" value="ECO:0007669"/>
    <property type="project" value="UniProtKB-EC"/>
</dbReference>
<keyword evidence="5" id="KW-1185">Reference proteome</keyword>
<dbReference type="InterPro" id="IPR002125">
    <property type="entry name" value="CMP_dCMP_dom"/>
</dbReference>
<evidence type="ECO:0000259" key="3">
    <source>
        <dbReference type="PROSITE" id="PS51747"/>
    </source>
</evidence>
<evidence type="ECO:0000256" key="2">
    <source>
        <dbReference type="ARBA" id="ARBA00022833"/>
    </source>
</evidence>
<gene>
    <name evidence="4" type="ORF">THAOC_01758</name>
</gene>
<dbReference type="InterPro" id="IPR016192">
    <property type="entry name" value="APOBEC/CMP_deaminase_Zn-bd"/>
</dbReference>
<dbReference type="AlphaFoldDB" id="K0TCK5"/>
<dbReference type="EMBL" id="AGNL01002104">
    <property type="protein sequence ID" value="EJK76478.1"/>
    <property type="molecule type" value="Genomic_DNA"/>
</dbReference>
<dbReference type="InterPro" id="IPR016193">
    <property type="entry name" value="Cytidine_deaminase-like"/>
</dbReference>
<dbReference type="OMA" id="RENECAE"/>
<dbReference type="Gene3D" id="3.40.140.10">
    <property type="entry name" value="Cytidine Deaminase, domain 2"/>
    <property type="match status" value="1"/>
</dbReference>
<dbReference type="GO" id="GO:0008270">
    <property type="term" value="F:zinc ion binding"/>
    <property type="evidence" value="ECO:0007669"/>
    <property type="project" value="InterPro"/>
</dbReference>
<keyword evidence="1" id="KW-0479">Metal-binding</keyword>
<evidence type="ECO:0000313" key="4">
    <source>
        <dbReference type="EMBL" id="EJK76478.1"/>
    </source>
</evidence>
<dbReference type="PROSITE" id="PS00903">
    <property type="entry name" value="CYT_DCMP_DEAMINASES_1"/>
    <property type="match status" value="1"/>
</dbReference>
<keyword evidence="2" id="KW-0862">Zinc</keyword>
<comment type="caution">
    <text evidence="4">The sequence shown here is derived from an EMBL/GenBank/DDBJ whole genome shotgun (WGS) entry which is preliminary data.</text>
</comment>
<dbReference type="PANTHER" id="PTHR11079:SF179">
    <property type="entry name" value="TRNA(ADENINE(34)) DEAMINASE, CHLOROPLASTIC"/>
    <property type="match status" value="1"/>
</dbReference>
<dbReference type="PROSITE" id="PS51747">
    <property type="entry name" value="CYT_DCMP_DEAMINASES_2"/>
    <property type="match status" value="1"/>
</dbReference>
<protein>
    <recommendedName>
        <fullName evidence="3">CMP/dCMP-type deaminase domain-containing protein</fullName>
    </recommendedName>
</protein>
<dbReference type="eggNOG" id="KOG1018">
    <property type="taxonomic scope" value="Eukaryota"/>
</dbReference>
<dbReference type="Pfam" id="PF00383">
    <property type="entry name" value="dCMP_cyt_deam_1"/>
    <property type="match status" value="1"/>
</dbReference>
<reference evidence="4 5" key="1">
    <citation type="journal article" date="2012" name="Genome Biol.">
        <title>Genome and low-iron response of an oceanic diatom adapted to chronic iron limitation.</title>
        <authorList>
            <person name="Lommer M."/>
            <person name="Specht M."/>
            <person name="Roy A.S."/>
            <person name="Kraemer L."/>
            <person name="Andreson R."/>
            <person name="Gutowska M.A."/>
            <person name="Wolf J."/>
            <person name="Bergner S.V."/>
            <person name="Schilhabel M.B."/>
            <person name="Klostermeier U.C."/>
            <person name="Beiko R.G."/>
            <person name="Rosenstiel P."/>
            <person name="Hippler M."/>
            <person name="Laroche J."/>
        </authorList>
    </citation>
    <scope>NUCLEOTIDE SEQUENCE [LARGE SCALE GENOMIC DNA]</scope>
    <source>
        <strain evidence="4 5">CCMP1005</strain>
    </source>
</reference>
<feature type="domain" description="CMP/dCMP-type deaminase" evidence="3">
    <location>
        <begin position="36"/>
        <end position="161"/>
    </location>
</feature>
<name>K0TCK5_THAOC</name>
<dbReference type="OrthoDB" id="408702at2759"/>
<evidence type="ECO:0000313" key="5">
    <source>
        <dbReference type="Proteomes" id="UP000266841"/>
    </source>
</evidence>
<organism evidence="4 5">
    <name type="scientific">Thalassiosira oceanica</name>
    <name type="common">Marine diatom</name>
    <dbReference type="NCBI Taxonomy" id="159749"/>
    <lineage>
        <taxon>Eukaryota</taxon>
        <taxon>Sar</taxon>
        <taxon>Stramenopiles</taxon>
        <taxon>Ochrophyta</taxon>
        <taxon>Bacillariophyta</taxon>
        <taxon>Coscinodiscophyceae</taxon>
        <taxon>Thalassiosirophycidae</taxon>
        <taxon>Thalassiosirales</taxon>
        <taxon>Thalassiosiraceae</taxon>
        <taxon>Thalassiosira</taxon>
    </lineage>
</organism>
<dbReference type="GO" id="GO:0002100">
    <property type="term" value="P:tRNA wobble adenosine to inosine editing"/>
    <property type="evidence" value="ECO:0007669"/>
    <property type="project" value="InterPro"/>
</dbReference>
<dbReference type="SUPFAM" id="SSF53927">
    <property type="entry name" value="Cytidine deaminase-like"/>
    <property type="match status" value="1"/>
</dbReference>